<dbReference type="EMBL" id="GL984095">
    <property type="protein sequence ID" value="EGR29892.1"/>
    <property type="molecule type" value="Genomic_DNA"/>
</dbReference>
<dbReference type="PANTHER" id="PTHR21580">
    <property type="entry name" value="SHIPPO-1-RELATED"/>
    <property type="match status" value="1"/>
</dbReference>
<dbReference type="PANTHER" id="PTHR21580:SF28">
    <property type="entry name" value="BOREALIN N-TERMINAL DOMAIN-CONTAINING PROTEIN-RELATED"/>
    <property type="match status" value="1"/>
</dbReference>
<sequence length="533" mass="61915">MAFVYLSSKNLPQFSQIQSNLGPGSYLAHQNYNIKKLYAGFNSTVERQKEFQQIIITPGPGDYNIQKIPQNNEKQLLNKNIKSQNNNKKPTQIFCGNQKRFEDYITKEKQLIPGPGSYDYDEQQFQMKSKKQNIQNSDYIISHLLKLNKYQSVPSIPSKYNQYGYTENEENQMNLNQLPLHSYQGTKQDSVGPGQYEINYSSLIKEKYKGTQWHKYKSRNDNILIKQQENIGPGTYDVTNKQIPIYKLKQSPGFILDQSKEQANQRLKNKLKKENQEEQEDEEYINGATPGPGYYYNSIPKKTIKPEKFQNFGSFTPNRFSIEKQQQILIGPGQYDPKVSGLFANKQYIKDRVIQNLLKGYKGNFGVNEKRFKDQIDEIPGPGTYTNSINEQIQNEQQSAVFKSQNGRSDFVNKEKRPPVGSYQLNYYDIEHKIQNQQIDSEIKTNIPNLGFGIAAERFKDKKIEEVDEQDKILKIAKDNNEKQIPKQKNQISFPKADRFSQKQNINKIPGPGDYNYDSNWNKRSYNVHFALL</sequence>
<dbReference type="OrthoDB" id="406368at2759"/>
<dbReference type="GeneID" id="14906005"/>
<gene>
    <name evidence="2" type="ORF">IMG5_146650</name>
</gene>
<organism evidence="2 3">
    <name type="scientific">Ichthyophthirius multifiliis</name>
    <name type="common">White spot disease agent</name>
    <name type="synonym">Ich</name>
    <dbReference type="NCBI Taxonomy" id="5932"/>
    <lineage>
        <taxon>Eukaryota</taxon>
        <taxon>Sar</taxon>
        <taxon>Alveolata</taxon>
        <taxon>Ciliophora</taxon>
        <taxon>Intramacronucleata</taxon>
        <taxon>Oligohymenophorea</taxon>
        <taxon>Hymenostomatida</taxon>
        <taxon>Ophryoglenina</taxon>
        <taxon>Ichthyophthirius</taxon>
    </lineage>
</organism>
<evidence type="ECO:0008006" key="4">
    <source>
        <dbReference type="Google" id="ProtNLM"/>
    </source>
</evidence>
<dbReference type="eggNOG" id="ENOG502QT7V">
    <property type="taxonomic scope" value="Eukaryota"/>
</dbReference>
<dbReference type="InterPro" id="IPR051291">
    <property type="entry name" value="CIMAP"/>
</dbReference>
<evidence type="ECO:0000256" key="1">
    <source>
        <dbReference type="SAM" id="MobiDB-lite"/>
    </source>
</evidence>
<evidence type="ECO:0000313" key="3">
    <source>
        <dbReference type="Proteomes" id="UP000008983"/>
    </source>
</evidence>
<dbReference type="Pfam" id="PF07004">
    <property type="entry name" value="SHIPPO-rpt"/>
    <property type="match status" value="5"/>
</dbReference>
<dbReference type="InterPro" id="IPR010736">
    <property type="entry name" value="SHIPPO-rpt"/>
</dbReference>
<protein>
    <recommendedName>
        <fullName evidence="4">Sperm-tail PG-rich repeat protein</fullName>
    </recommendedName>
</protein>
<dbReference type="AlphaFoldDB" id="G0QY23"/>
<evidence type="ECO:0000313" key="2">
    <source>
        <dbReference type="EMBL" id="EGR29892.1"/>
    </source>
</evidence>
<keyword evidence="3" id="KW-1185">Reference proteome</keyword>
<accession>G0QY23</accession>
<reference evidence="2 3" key="1">
    <citation type="submission" date="2011-07" db="EMBL/GenBank/DDBJ databases">
        <authorList>
            <person name="Coyne R."/>
            <person name="Brami D."/>
            <person name="Johnson J."/>
            <person name="Hostetler J."/>
            <person name="Hannick L."/>
            <person name="Clark T."/>
            <person name="Cassidy-Hanley D."/>
            <person name="Inman J."/>
        </authorList>
    </citation>
    <scope>NUCLEOTIDE SEQUENCE [LARGE SCALE GENOMIC DNA]</scope>
    <source>
        <strain evidence="2 3">G5</strain>
    </source>
</reference>
<dbReference type="Proteomes" id="UP000008983">
    <property type="component" value="Unassembled WGS sequence"/>
</dbReference>
<name>G0QY23_ICHMU</name>
<dbReference type="OMA" id="FNIRENR"/>
<feature type="region of interest" description="Disordered" evidence="1">
    <location>
        <begin position="270"/>
        <end position="289"/>
    </location>
</feature>
<dbReference type="STRING" id="857967.G0QY23"/>
<dbReference type="InParanoid" id="G0QY23"/>
<proteinExistence type="predicted"/>
<dbReference type="RefSeq" id="XP_004031128.1">
    <property type="nucleotide sequence ID" value="XM_004031080.1"/>
</dbReference>